<feature type="transmembrane region" description="Helical" evidence="10">
    <location>
        <begin position="92"/>
        <end position="114"/>
    </location>
</feature>
<reference evidence="12 13" key="2">
    <citation type="journal article" date="2006" name="Proc. Natl. Acad. Sci. U.S.A.">
        <title>Genome analysis of the smallest free-living eukaryote Ostreococcus tauri unveils many unique features.</title>
        <authorList>
            <person name="Derelle E."/>
            <person name="Ferraz C."/>
            <person name="Rombauts S."/>
            <person name="Rouze P."/>
            <person name="Worden A.Z."/>
            <person name="Robbens S."/>
            <person name="Partensky F."/>
            <person name="Degroeve S."/>
            <person name="Echeynie S."/>
            <person name="Cooke R."/>
            <person name="Saeys Y."/>
            <person name="Wuyts J."/>
            <person name="Jabbari K."/>
            <person name="Bowler C."/>
            <person name="Panaud O."/>
            <person name="Piegu B."/>
            <person name="Ball S.G."/>
            <person name="Ral J.-P."/>
            <person name="Bouget F.-Y."/>
            <person name="Piganeau G."/>
            <person name="De Baets B."/>
            <person name="Picard A."/>
            <person name="Delseny M."/>
            <person name="Demaille J."/>
            <person name="Van de Peer Y."/>
            <person name="Moreau H."/>
        </authorList>
    </citation>
    <scope>NUCLEOTIDE SEQUENCE [LARGE SCALE GENOMIC DNA]</scope>
    <source>
        <strain evidence="12 13">OTTH0595</strain>
    </source>
</reference>
<evidence type="ECO:0000256" key="7">
    <source>
        <dbReference type="ARBA" id="ARBA00023098"/>
    </source>
</evidence>
<dbReference type="InterPro" id="IPR002076">
    <property type="entry name" value="ELO_fam"/>
</dbReference>
<dbReference type="GO" id="GO:0034625">
    <property type="term" value="P:fatty acid elongation, monounsaturated fatty acid"/>
    <property type="evidence" value="ECO:0007669"/>
    <property type="project" value="TreeGrafter"/>
</dbReference>
<dbReference type="RefSeq" id="XP_003074750.1">
    <property type="nucleotide sequence ID" value="XM_003074702.1"/>
</dbReference>
<dbReference type="KEGG" id="ota:OT_ostta02g00200"/>
<evidence type="ECO:0000313" key="13">
    <source>
        <dbReference type="Proteomes" id="UP000009170"/>
    </source>
</evidence>
<feature type="transmembrane region" description="Helical" evidence="10">
    <location>
        <begin position="193"/>
        <end position="214"/>
    </location>
</feature>
<organism evidence="11">
    <name type="scientific">Ostreococcus tauri</name>
    <name type="common">Marine green alga</name>
    <dbReference type="NCBI Taxonomy" id="70448"/>
    <lineage>
        <taxon>Eukaryota</taxon>
        <taxon>Viridiplantae</taxon>
        <taxon>Chlorophyta</taxon>
        <taxon>Mamiellophyceae</taxon>
        <taxon>Mamiellales</taxon>
        <taxon>Bathycoccaceae</taxon>
        <taxon>Ostreococcus</taxon>
    </lineage>
</organism>
<dbReference type="GO" id="GO:0042761">
    <property type="term" value="P:very long-chain fatty acid biosynthetic process"/>
    <property type="evidence" value="ECO:0007669"/>
    <property type="project" value="TreeGrafter"/>
</dbReference>
<evidence type="ECO:0000313" key="12">
    <source>
        <dbReference type="EMBL" id="CAL52008.1"/>
    </source>
</evidence>
<dbReference type="AlphaFoldDB" id="Q5SE78"/>
<feature type="transmembrane region" description="Helical" evidence="10">
    <location>
        <begin position="162"/>
        <end position="181"/>
    </location>
</feature>
<proteinExistence type="predicted"/>
<evidence type="ECO:0000256" key="4">
    <source>
        <dbReference type="ARBA" id="ARBA00022692"/>
    </source>
</evidence>
<dbReference type="OMA" id="EFMQNAD"/>
<feature type="transmembrane region" description="Helical" evidence="10">
    <location>
        <begin position="235"/>
        <end position="255"/>
    </location>
</feature>
<keyword evidence="3" id="KW-0808">Transferase</keyword>
<evidence type="ECO:0000256" key="2">
    <source>
        <dbReference type="ARBA" id="ARBA00022516"/>
    </source>
</evidence>
<accession>Q5SE78</accession>
<keyword evidence="13" id="KW-1185">Reference proteome</keyword>
<keyword evidence="7" id="KW-0443">Lipid metabolism</keyword>
<dbReference type="GO" id="GO:0030148">
    <property type="term" value="P:sphingolipid biosynthetic process"/>
    <property type="evidence" value="ECO:0007669"/>
    <property type="project" value="TreeGrafter"/>
</dbReference>
<keyword evidence="5" id="KW-0276">Fatty acid metabolism</keyword>
<feature type="transmembrane region" description="Helical" evidence="10">
    <location>
        <begin position="261"/>
        <end position="278"/>
    </location>
</feature>
<protein>
    <submittedName>
        <fullName evidence="12">GNS1/SUR4 membrane protein</fullName>
    </submittedName>
    <submittedName>
        <fullName evidence="11">Polyunsaturated fatty acid elongase 1</fullName>
    </submittedName>
</protein>
<dbReference type="Proteomes" id="UP000009170">
    <property type="component" value="Unassembled WGS sequence"/>
</dbReference>
<evidence type="ECO:0000256" key="6">
    <source>
        <dbReference type="ARBA" id="ARBA00022989"/>
    </source>
</evidence>
<feature type="transmembrane region" description="Helical" evidence="10">
    <location>
        <begin position="55"/>
        <end position="71"/>
    </location>
</feature>
<evidence type="ECO:0000256" key="5">
    <source>
        <dbReference type="ARBA" id="ARBA00022832"/>
    </source>
</evidence>
<evidence type="ECO:0000256" key="9">
    <source>
        <dbReference type="ARBA" id="ARBA00023160"/>
    </source>
</evidence>
<reference evidence="12" key="3">
    <citation type="journal article" date="2014" name="BMC Genomics">
        <title>An improved genome of the model marine alga Ostreococcus tauri unfolds by assessing Illumina de novo assemblies.</title>
        <authorList>
            <person name="Blanc-Mathieu R."/>
            <person name="Verhelst B."/>
            <person name="Derelle E."/>
            <person name="Rombauts S."/>
            <person name="Bouget F.Y."/>
            <person name="Carre I."/>
            <person name="Chateau A."/>
            <person name="Eyre-Walker A."/>
            <person name="Grimsley N."/>
            <person name="Moreau H."/>
            <person name="Piegu B."/>
            <person name="Rivals E."/>
            <person name="Schackwitz W."/>
            <person name="Van de Peer Y."/>
            <person name="Piganeau G."/>
        </authorList>
    </citation>
    <scope>NUCLEOTIDE SEQUENCE</scope>
    <source>
        <strain evidence="12">RCC4221</strain>
    </source>
</reference>
<keyword evidence="4 10" id="KW-0812">Transmembrane</keyword>
<dbReference type="PANTHER" id="PTHR11157">
    <property type="entry name" value="FATTY ACID ACYL TRANSFERASE-RELATED"/>
    <property type="match status" value="1"/>
</dbReference>
<keyword evidence="6 10" id="KW-1133">Transmembrane helix</keyword>
<dbReference type="GeneID" id="9836987"/>
<keyword evidence="8 10" id="KW-0472">Membrane</keyword>
<reference evidence="11" key="1">
    <citation type="journal article" date="2004" name="J. Lipid Res.">
        <title>Novel fatty acid elongases and their use for the reconstitution of docosahexaenoic acid biosynthesis.</title>
        <authorList>
            <person name="Meyer A."/>
            <person name="Kirsch H."/>
            <person name="Domergue F."/>
            <person name="Abbadi A."/>
            <person name="Sperling P."/>
            <person name="Bauer J."/>
            <person name="Cirpus P."/>
            <person name="Zank T.K."/>
            <person name="Moreau H."/>
            <person name="Roscoe T.J."/>
            <person name="Zahringer U."/>
            <person name="Heinz E."/>
        </authorList>
    </citation>
    <scope>NUCLEOTIDE SEQUENCE</scope>
</reference>
<comment type="subcellular location">
    <subcellularLocation>
        <location evidence="1">Membrane</location>
        <topology evidence="1">Multi-pass membrane protein</topology>
    </subcellularLocation>
</comment>
<evidence type="ECO:0000256" key="10">
    <source>
        <dbReference type="SAM" id="Phobius"/>
    </source>
</evidence>
<keyword evidence="2" id="KW-0444">Lipid biosynthesis</keyword>
<dbReference type="EMBL" id="CAID01000002">
    <property type="protein sequence ID" value="CAL52008.1"/>
    <property type="molecule type" value="Genomic_DNA"/>
</dbReference>
<evidence type="ECO:0000256" key="3">
    <source>
        <dbReference type="ARBA" id="ARBA00022679"/>
    </source>
</evidence>
<dbReference type="PANTHER" id="PTHR11157:SF126">
    <property type="entry name" value="ELONGATION OF VERY LONG CHAIN FATTY ACIDS PROTEIN"/>
    <property type="match status" value="1"/>
</dbReference>
<dbReference type="STRING" id="70448.Q5SE78"/>
<dbReference type="Pfam" id="PF01151">
    <property type="entry name" value="ELO"/>
    <property type="match status" value="1"/>
</dbReference>
<sequence>MSGLRAPNFLHRFWTKWDYAISKVVFTCADSFQWDIGPVSSSTAHLPAIESPTPLVTSLLFYLVTVFLWYGRLTRSSDKKIREPTWLRRFIICHNAFLIVLSLYMCLGCVAQAYQNGYTLWGNEFKATETQLALYIYIFYVSKIYEFVDTYIMLLKNNLRQVSFLHIYHHSTISFIWWIIARRAPGGDAYFSAALNSWVHVCMYTYYLLSTLIGKEDPKRSNYLWWGRHLTQMQMLQFFFNVLQALYCASFSTYPKFLSKILLVYMMSLLGLFGHFYYSKHIAAAKLQKKQQ</sequence>
<dbReference type="FunCoup" id="Q5SE78">
    <property type="interactions" value="460"/>
</dbReference>
<dbReference type="OrthoDB" id="434092at2759"/>
<evidence type="ECO:0000313" key="11">
    <source>
        <dbReference type="EMBL" id="AAV67797.1"/>
    </source>
</evidence>
<evidence type="ECO:0000256" key="1">
    <source>
        <dbReference type="ARBA" id="ARBA00004141"/>
    </source>
</evidence>
<dbReference type="InParanoid" id="Q5SE78"/>
<evidence type="ECO:0000256" key="8">
    <source>
        <dbReference type="ARBA" id="ARBA00023136"/>
    </source>
</evidence>
<dbReference type="GO" id="GO:0005789">
    <property type="term" value="C:endoplasmic reticulum membrane"/>
    <property type="evidence" value="ECO:0007669"/>
    <property type="project" value="TreeGrafter"/>
</dbReference>
<dbReference type="GO" id="GO:0019367">
    <property type="term" value="P:fatty acid elongation, saturated fatty acid"/>
    <property type="evidence" value="ECO:0007669"/>
    <property type="project" value="TreeGrafter"/>
</dbReference>
<dbReference type="GO" id="GO:0034626">
    <property type="term" value="P:fatty acid elongation, polyunsaturated fatty acid"/>
    <property type="evidence" value="ECO:0007669"/>
    <property type="project" value="TreeGrafter"/>
</dbReference>
<keyword evidence="9" id="KW-0275">Fatty acid biosynthesis</keyword>
<gene>
    <name evidence="12" type="ORF">OT_ostta02g00200</name>
</gene>
<feature type="transmembrane region" description="Helical" evidence="10">
    <location>
        <begin position="134"/>
        <end position="155"/>
    </location>
</feature>
<dbReference type="GO" id="GO:0009922">
    <property type="term" value="F:fatty acid elongase activity"/>
    <property type="evidence" value="ECO:0007669"/>
    <property type="project" value="InterPro"/>
</dbReference>
<dbReference type="EMBL" id="AY591335">
    <property type="protein sequence ID" value="AAV67797.1"/>
    <property type="molecule type" value="Genomic_DNA"/>
</dbReference>
<name>Q5SE78_OSTTA</name>